<dbReference type="EMBL" id="CAHIKZ030000430">
    <property type="protein sequence ID" value="CAE1173913.1"/>
    <property type="molecule type" value="Genomic_DNA"/>
</dbReference>
<keyword evidence="1" id="KW-0812">Transmembrane</keyword>
<keyword evidence="1" id="KW-1133">Transmembrane helix</keyword>
<proteinExistence type="predicted"/>
<keyword evidence="1" id="KW-0472">Membrane</keyword>
<protein>
    <submittedName>
        <fullName evidence="2">Uncharacterized protein</fullName>
    </submittedName>
</protein>
<evidence type="ECO:0000313" key="3">
    <source>
        <dbReference type="Proteomes" id="UP000597762"/>
    </source>
</evidence>
<gene>
    <name evidence="2" type="ORF">SPHA_12848</name>
</gene>
<reference evidence="2" key="1">
    <citation type="submission" date="2021-01" db="EMBL/GenBank/DDBJ databases">
        <authorList>
            <person name="Li R."/>
            <person name="Bekaert M."/>
        </authorList>
    </citation>
    <scope>NUCLEOTIDE SEQUENCE</scope>
    <source>
        <strain evidence="2">Farmed</strain>
    </source>
</reference>
<name>A0A812B7F4_ACAPH</name>
<sequence length="172" mass="20398">MKQEKCSFSGILLPFCSSISDSKTDNCFHVFNIFPYFIVTLLLSFFLSFFSFSIFIGSFLSFSFCCFISAHNFPLHSSSSYISFITRYIFRHILFFFLFSKSFFEFSVNVVIFFFHSLIFFSLCFLYFISFFLFSCFFSLSPYLSFFIFVSFLIFIAFSFPIHRILCLSFFS</sequence>
<feature type="transmembrane region" description="Helical" evidence="1">
    <location>
        <begin position="146"/>
        <end position="171"/>
    </location>
</feature>
<feature type="transmembrane region" description="Helical" evidence="1">
    <location>
        <begin position="54"/>
        <end position="73"/>
    </location>
</feature>
<dbReference type="AlphaFoldDB" id="A0A812B7F4"/>
<evidence type="ECO:0000256" key="1">
    <source>
        <dbReference type="SAM" id="Phobius"/>
    </source>
</evidence>
<keyword evidence="3" id="KW-1185">Reference proteome</keyword>
<dbReference type="Proteomes" id="UP000597762">
    <property type="component" value="Unassembled WGS sequence"/>
</dbReference>
<accession>A0A812B7F4</accession>
<organism evidence="2 3">
    <name type="scientific">Acanthosepion pharaonis</name>
    <name type="common">Pharaoh cuttlefish</name>
    <name type="synonym">Sepia pharaonis</name>
    <dbReference type="NCBI Taxonomy" id="158019"/>
    <lineage>
        <taxon>Eukaryota</taxon>
        <taxon>Metazoa</taxon>
        <taxon>Spiralia</taxon>
        <taxon>Lophotrochozoa</taxon>
        <taxon>Mollusca</taxon>
        <taxon>Cephalopoda</taxon>
        <taxon>Coleoidea</taxon>
        <taxon>Decapodiformes</taxon>
        <taxon>Sepiida</taxon>
        <taxon>Sepiina</taxon>
        <taxon>Sepiidae</taxon>
        <taxon>Acanthosepion</taxon>
    </lineage>
</organism>
<comment type="caution">
    <text evidence="2">The sequence shown here is derived from an EMBL/GenBank/DDBJ whole genome shotgun (WGS) entry which is preliminary data.</text>
</comment>
<feature type="transmembrane region" description="Helical" evidence="1">
    <location>
        <begin position="28"/>
        <end position="47"/>
    </location>
</feature>
<evidence type="ECO:0000313" key="2">
    <source>
        <dbReference type="EMBL" id="CAE1173913.1"/>
    </source>
</evidence>
<feature type="transmembrane region" description="Helical" evidence="1">
    <location>
        <begin position="111"/>
        <end position="140"/>
    </location>
</feature>